<gene>
    <name evidence="1" type="ORF">H6G97_34505</name>
</gene>
<evidence type="ECO:0000313" key="1">
    <source>
        <dbReference type="EMBL" id="MBD2534354.1"/>
    </source>
</evidence>
<keyword evidence="2" id="KW-1185">Reference proteome</keyword>
<dbReference type="RefSeq" id="WP_190944858.1">
    <property type="nucleotide sequence ID" value="NZ_JACJSI010000155.1"/>
</dbReference>
<organism evidence="1 2">
    <name type="scientific">Nostoc flagelliforme FACHB-838</name>
    <dbReference type="NCBI Taxonomy" id="2692904"/>
    <lineage>
        <taxon>Bacteria</taxon>
        <taxon>Bacillati</taxon>
        <taxon>Cyanobacteriota</taxon>
        <taxon>Cyanophyceae</taxon>
        <taxon>Nostocales</taxon>
        <taxon>Nostocaceae</taxon>
        <taxon>Nostoc</taxon>
    </lineage>
</organism>
<dbReference type="Proteomes" id="UP000623440">
    <property type="component" value="Unassembled WGS sequence"/>
</dbReference>
<comment type="caution">
    <text evidence="1">The sequence shown here is derived from an EMBL/GenBank/DDBJ whole genome shotgun (WGS) entry which is preliminary data.</text>
</comment>
<sequence length="229" mass="25602">MSLGHDPLFGLIFGTLDILNGTLTAFDTNGKLHILKTFDILTADKAFAPLIWLGHIVSDVCTKAGIPIPGWGFLQLLQFGSFGSNQKTIADISGWMYLNGYDLRHFITMSTSVAVIELIVRGYHYLSCLENQEQLQNFKHTSIGLSEIAKIKSNLKLHKMLFLAHGMAASGNLLKIFIYSGNPVAINLPQWLSLMKESVHIIQASARDTTSEKIIRNREKINEVWKEIM</sequence>
<dbReference type="EMBL" id="JACJSI010000155">
    <property type="protein sequence ID" value="MBD2534354.1"/>
    <property type="molecule type" value="Genomic_DNA"/>
</dbReference>
<evidence type="ECO:0000313" key="2">
    <source>
        <dbReference type="Proteomes" id="UP000623440"/>
    </source>
</evidence>
<proteinExistence type="predicted"/>
<accession>A0ABR8DY37</accession>
<name>A0ABR8DY37_9NOSO</name>
<protein>
    <submittedName>
        <fullName evidence="1">Uncharacterized protein</fullName>
    </submittedName>
</protein>
<reference evidence="1 2" key="1">
    <citation type="journal article" date="2020" name="ISME J.">
        <title>Comparative genomics reveals insights into cyanobacterial evolution and habitat adaptation.</title>
        <authorList>
            <person name="Chen M.Y."/>
            <person name="Teng W.K."/>
            <person name="Zhao L."/>
            <person name="Hu C.X."/>
            <person name="Zhou Y.K."/>
            <person name="Han B.P."/>
            <person name="Song L.R."/>
            <person name="Shu W.S."/>
        </authorList>
    </citation>
    <scope>NUCLEOTIDE SEQUENCE [LARGE SCALE GENOMIC DNA]</scope>
    <source>
        <strain evidence="1 2">FACHB-838</strain>
    </source>
</reference>